<feature type="non-terminal residue" evidence="2">
    <location>
        <position position="44"/>
    </location>
</feature>
<protein>
    <submittedName>
        <fullName evidence="2">Uncharacterized protein</fullName>
    </submittedName>
</protein>
<sequence length="44" mass="4945">VPGRLPYPRRPGPTPYPAYPLPPDTFRHHVPGRGRFPAREGDPV</sequence>
<proteinExistence type="predicted"/>
<feature type="compositionally biased region" description="Pro residues" evidence="1">
    <location>
        <begin position="8"/>
        <end position="23"/>
    </location>
</feature>
<gene>
    <name evidence="2" type="ORF">AVDCRST_MAG70-2087</name>
</gene>
<accession>A0A6J4V1S3</accession>
<dbReference type="EMBL" id="CADCWH010000334">
    <property type="protein sequence ID" value="CAA9566538.1"/>
    <property type="molecule type" value="Genomic_DNA"/>
</dbReference>
<name>A0A6J4V1S3_9BACT</name>
<feature type="region of interest" description="Disordered" evidence="1">
    <location>
        <begin position="1"/>
        <end position="44"/>
    </location>
</feature>
<dbReference type="AlphaFoldDB" id="A0A6J4V1S3"/>
<evidence type="ECO:0000256" key="1">
    <source>
        <dbReference type="SAM" id="MobiDB-lite"/>
    </source>
</evidence>
<organism evidence="2">
    <name type="scientific">uncultured Thermomicrobiales bacterium</name>
    <dbReference type="NCBI Taxonomy" id="1645740"/>
    <lineage>
        <taxon>Bacteria</taxon>
        <taxon>Pseudomonadati</taxon>
        <taxon>Thermomicrobiota</taxon>
        <taxon>Thermomicrobia</taxon>
        <taxon>Thermomicrobiales</taxon>
        <taxon>environmental samples</taxon>
    </lineage>
</organism>
<reference evidence="2" key="1">
    <citation type="submission" date="2020-02" db="EMBL/GenBank/DDBJ databases">
        <authorList>
            <person name="Meier V. D."/>
        </authorList>
    </citation>
    <scope>NUCLEOTIDE SEQUENCE</scope>
    <source>
        <strain evidence="2">AVDCRST_MAG70</strain>
    </source>
</reference>
<evidence type="ECO:0000313" key="2">
    <source>
        <dbReference type="EMBL" id="CAA9566538.1"/>
    </source>
</evidence>
<feature type="non-terminal residue" evidence="2">
    <location>
        <position position="1"/>
    </location>
</feature>